<evidence type="ECO:0000256" key="1">
    <source>
        <dbReference type="SAM" id="Phobius"/>
    </source>
</evidence>
<keyword evidence="1" id="KW-0472">Membrane</keyword>
<organism evidence="2 3">
    <name type="scientific">Trichobilharzia regenti</name>
    <name type="common">Nasal bird schistosome</name>
    <dbReference type="NCBI Taxonomy" id="157069"/>
    <lineage>
        <taxon>Eukaryota</taxon>
        <taxon>Metazoa</taxon>
        <taxon>Spiralia</taxon>
        <taxon>Lophotrochozoa</taxon>
        <taxon>Platyhelminthes</taxon>
        <taxon>Trematoda</taxon>
        <taxon>Digenea</taxon>
        <taxon>Strigeidida</taxon>
        <taxon>Schistosomatoidea</taxon>
        <taxon>Schistosomatidae</taxon>
        <taxon>Trichobilharzia</taxon>
    </lineage>
</organism>
<feature type="transmembrane region" description="Helical" evidence="1">
    <location>
        <begin position="12"/>
        <end position="33"/>
    </location>
</feature>
<evidence type="ECO:0000313" key="2">
    <source>
        <dbReference type="Proteomes" id="UP000050795"/>
    </source>
</evidence>
<accession>A0AA85J912</accession>
<evidence type="ECO:0000313" key="3">
    <source>
        <dbReference type="WBParaSite" id="TREG1_132720.1"/>
    </source>
</evidence>
<proteinExistence type="predicted"/>
<keyword evidence="1" id="KW-1133">Transmembrane helix</keyword>
<feature type="transmembrane region" description="Helical" evidence="1">
    <location>
        <begin position="253"/>
        <end position="275"/>
    </location>
</feature>
<keyword evidence="1" id="KW-0812">Transmembrane</keyword>
<name>A0AA85J912_TRIRE</name>
<protein>
    <submittedName>
        <fullName evidence="3">Uncharacterized protein</fullName>
    </submittedName>
</protein>
<dbReference type="Proteomes" id="UP000050795">
    <property type="component" value="Unassembled WGS sequence"/>
</dbReference>
<keyword evidence="2" id="KW-1185">Reference proteome</keyword>
<reference evidence="3" key="2">
    <citation type="submission" date="2023-11" db="UniProtKB">
        <authorList>
            <consortium name="WormBaseParasite"/>
        </authorList>
    </citation>
    <scope>IDENTIFICATION</scope>
</reference>
<dbReference type="AlphaFoldDB" id="A0AA85J912"/>
<dbReference type="WBParaSite" id="TREG1_132720.1">
    <property type="protein sequence ID" value="TREG1_132720.1"/>
    <property type="gene ID" value="TREG1_132720"/>
</dbReference>
<sequence length="277" mass="31152">MLQFERSVYASVAILYIIIPQMISAYTGTVYLASNGQQGKPRSSTLWILQERTDQLVFTWTSFALNTFDYLEIELDRLSISEKMHKDATFSLLNAIGSSCVDEKYKVQASEKYLSVFTSAKEQRYLTYKRVPRIATANLSVKNQKIAQVQWKLEDKPCGKNDPVLIFKKTSTGSFEMHISSTSVSKYSFNKGVGDQEQEVFLTVVHKNSFSLPFLVSEAQKRVGFVDPLKAGEPRVEETGIAKASSFEIPWKSVLIGATFVVLGLCVCRVFYSLIKG</sequence>
<reference evidence="2" key="1">
    <citation type="submission" date="2022-06" db="EMBL/GenBank/DDBJ databases">
        <authorList>
            <person name="Berger JAMES D."/>
            <person name="Berger JAMES D."/>
        </authorList>
    </citation>
    <scope>NUCLEOTIDE SEQUENCE [LARGE SCALE GENOMIC DNA]</scope>
</reference>